<proteinExistence type="predicted"/>
<dbReference type="Proteomes" id="UP000184016">
    <property type="component" value="Unassembled WGS sequence"/>
</dbReference>
<dbReference type="STRING" id="1830138.SAMN05443507_11759"/>
<sequence length="64" mass="7329">MGKNSGYDTESIYFDDDVLFHEIIMESIARVKEEKLRCTEYGACLPDVMTEDSFRLLMETVGGE</sequence>
<reference evidence="2" key="1">
    <citation type="submission" date="2016-11" db="EMBL/GenBank/DDBJ databases">
        <authorList>
            <person name="Varghese N."/>
            <person name="Submissions S."/>
        </authorList>
    </citation>
    <scope>NUCLEOTIDE SEQUENCE [LARGE SCALE GENOMIC DNA]</scope>
    <source>
        <strain evidence="2">USBA-503</strain>
    </source>
</reference>
<accession>A0A1M6TS96</accession>
<dbReference type="OrthoDB" id="2377147at2"/>
<dbReference type="EMBL" id="FRAF01000017">
    <property type="protein sequence ID" value="SHK59776.1"/>
    <property type="molecule type" value="Genomic_DNA"/>
</dbReference>
<dbReference type="RefSeq" id="WP_072874538.1">
    <property type="nucleotide sequence ID" value="NZ_FRAF01000017.1"/>
</dbReference>
<protein>
    <submittedName>
        <fullName evidence="1">Uncharacterized protein</fullName>
    </submittedName>
</protein>
<gene>
    <name evidence="1" type="ORF">SAMN05443507_11759</name>
</gene>
<name>A0A1M6TS96_9BACL</name>
<evidence type="ECO:0000313" key="1">
    <source>
        <dbReference type="EMBL" id="SHK59776.1"/>
    </source>
</evidence>
<organism evidence="1 2">
    <name type="scientific">Alicyclobacillus tolerans</name>
    <dbReference type="NCBI Taxonomy" id="90970"/>
    <lineage>
        <taxon>Bacteria</taxon>
        <taxon>Bacillati</taxon>
        <taxon>Bacillota</taxon>
        <taxon>Bacilli</taxon>
        <taxon>Bacillales</taxon>
        <taxon>Alicyclobacillaceae</taxon>
        <taxon>Alicyclobacillus</taxon>
    </lineage>
</organism>
<evidence type="ECO:0000313" key="2">
    <source>
        <dbReference type="Proteomes" id="UP000184016"/>
    </source>
</evidence>
<dbReference type="AlphaFoldDB" id="A0A1M6TS96"/>
<keyword evidence="2" id="KW-1185">Reference proteome</keyword>